<protein>
    <recommendedName>
        <fullName evidence="1">Methylmalonyl-CoA mutase alpha/beta chain catalytic domain-containing protein</fullName>
    </recommendedName>
</protein>
<comment type="caution">
    <text evidence="2">The sequence shown here is derived from an EMBL/GenBank/DDBJ whole genome shotgun (WGS) entry which is preliminary data.</text>
</comment>
<evidence type="ECO:0000259" key="1">
    <source>
        <dbReference type="Pfam" id="PF01642"/>
    </source>
</evidence>
<dbReference type="AlphaFoldDB" id="A0A2N5M0H8"/>
<accession>A0A2N5M0H8</accession>
<dbReference type="GO" id="GO:0031419">
    <property type="term" value="F:cobalamin binding"/>
    <property type="evidence" value="ECO:0007669"/>
    <property type="project" value="InterPro"/>
</dbReference>
<feature type="domain" description="Methylmalonyl-CoA mutase alpha/beta chain catalytic" evidence="1">
    <location>
        <begin position="168"/>
        <end position="498"/>
    </location>
</feature>
<dbReference type="Proteomes" id="UP000234748">
    <property type="component" value="Unassembled WGS sequence"/>
</dbReference>
<dbReference type="SUPFAM" id="SSF51703">
    <property type="entry name" value="Cobalamin (vitamin B12)-dependent enzymes"/>
    <property type="match status" value="1"/>
</dbReference>
<dbReference type="PANTHER" id="PTHR48101:SF1">
    <property type="entry name" value="METHYLMALONYL-COA MUTASE, LARGE SUBUNIT"/>
    <property type="match status" value="1"/>
</dbReference>
<dbReference type="GO" id="GO:0016866">
    <property type="term" value="F:intramolecular transferase activity"/>
    <property type="evidence" value="ECO:0007669"/>
    <property type="project" value="InterPro"/>
</dbReference>
<evidence type="ECO:0000313" key="2">
    <source>
        <dbReference type="EMBL" id="PLT27862.1"/>
    </source>
</evidence>
<dbReference type="EMBL" id="PGUY01000075">
    <property type="protein sequence ID" value="PLT27862.1"/>
    <property type="molecule type" value="Genomic_DNA"/>
</dbReference>
<dbReference type="InterPro" id="IPR016176">
    <property type="entry name" value="Cbl-dep_enz_cat"/>
</dbReference>
<feature type="domain" description="Methylmalonyl-CoA mutase alpha/beta chain catalytic" evidence="1">
    <location>
        <begin position="45"/>
        <end position="117"/>
    </location>
</feature>
<keyword evidence="3" id="KW-1185">Reference proteome</keyword>
<proteinExistence type="predicted"/>
<dbReference type="Gene3D" id="3.40.50.280">
    <property type="entry name" value="Cobalamin-binding domain"/>
    <property type="match status" value="1"/>
</dbReference>
<dbReference type="InterPro" id="IPR006099">
    <property type="entry name" value="MeMalonylCoA_mutase_a/b_cat"/>
</dbReference>
<organism evidence="2 3">
    <name type="scientific">Peribacillus deserti</name>
    <dbReference type="NCBI Taxonomy" id="673318"/>
    <lineage>
        <taxon>Bacteria</taxon>
        <taxon>Bacillati</taxon>
        <taxon>Bacillota</taxon>
        <taxon>Bacilli</taxon>
        <taxon>Bacillales</taxon>
        <taxon>Bacillaceae</taxon>
        <taxon>Peribacillus</taxon>
    </lineage>
</organism>
<sequence length="637" mass="71575">MFESDYMKIKELREITFPNPGYDVWKTTAEASLKGKSVDSLTRYTYENIQLNPIYTEGNKAEELPGKFPFTRGISSLGYREQPWGIAQTLKETDYKDLLKELDEAVANGQNTISFDFSSLKDVQFSDFEELMRSLQERNLPLYLDLKGTQAYFCKLTDEAIKNQINLGFQGAAAEDIISEAVMAGQLPENEALFFHDWAGRIAEMDSMMPDLRSVLIKSSIYHNAGANAVQELAMAVSLGVEYLNRAEENGLSLETAASKMIFSFALDSNFFMGVAKLRAARRLWALIGDSYKADHDFFKMEIHAETSLFTQSYYDHHVNILRTANQAFAAVTGGIQYLEIHPFDSISEESKDLAKRIARNIHFILAEEAHLKYVTDPAAGSWYVESLTDQLTQAAWELFLEIEEQGGAFSALESGWIQERISNIFEEKSESALKRKERIIGTNVYADINERKKKGPAKRETSKMLIDLSKYGLKPVRALTSNRLASQLEEIRRAAEQIKDRRGNSIKVGLIGLNSLKSFKPRADFINGFFSAGGILSFQSKGIQSDHAEEALNFVSQNHDTQHFCICGSDEDYDNYAESLVKVIKQVDHVQKVYIAGKLPEALAQSLKHAGLDGMIHAGTSLEFINEVLQDMGSED</sequence>
<name>A0A2N5M0H8_9BACI</name>
<dbReference type="Pfam" id="PF01642">
    <property type="entry name" value="MM_CoA_mutase"/>
    <property type="match status" value="2"/>
</dbReference>
<evidence type="ECO:0000313" key="3">
    <source>
        <dbReference type="Proteomes" id="UP000234748"/>
    </source>
</evidence>
<dbReference type="Gene3D" id="3.20.20.240">
    <property type="entry name" value="Methylmalonyl-CoA mutase"/>
    <property type="match status" value="1"/>
</dbReference>
<reference evidence="2 3" key="1">
    <citation type="submission" date="2017-11" db="EMBL/GenBank/DDBJ databases">
        <title>Comparitive Functional Genomics of Dry Heat Resistant strains isolated from the Viking Spacecraft.</title>
        <authorList>
            <person name="Seuylemezian A."/>
            <person name="Cooper K."/>
            <person name="Vaishampayan P."/>
        </authorList>
    </citation>
    <scope>NUCLEOTIDE SEQUENCE [LARGE SCALE GENOMIC DNA]</scope>
    <source>
        <strain evidence="2 3">V1-29</strain>
    </source>
</reference>
<dbReference type="PANTHER" id="PTHR48101">
    <property type="entry name" value="METHYLMALONYL-COA MUTASE, MITOCHONDRIAL-RELATED"/>
    <property type="match status" value="1"/>
</dbReference>
<gene>
    <name evidence="2" type="ORF">CUU66_21720</name>
</gene>